<gene>
    <name evidence="9" type="ORF">SAMN04487971_11359</name>
</gene>
<feature type="transmembrane region" description="Helical" evidence="7">
    <location>
        <begin position="29"/>
        <end position="47"/>
    </location>
</feature>
<evidence type="ECO:0000256" key="3">
    <source>
        <dbReference type="ARBA" id="ARBA00022475"/>
    </source>
</evidence>
<protein>
    <submittedName>
        <fullName evidence="9">NitT/TauT family transport system permease protein</fullName>
    </submittedName>
</protein>
<dbReference type="GO" id="GO:0005886">
    <property type="term" value="C:plasma membrane"/>
    <property type="evidence" value="ECO:0007669"/>
    <property type="project" value="UniProtKB-SubCell"/>
</dbReference>
<keyword evidence="6 7" id="KW-0472">Membrane</keyword>
<dbReference type="PANTHER" id="PTHR30151">
    <property type="entry name" value="ALKANE SULFONATE ABC TRANSPORTER-RELATED, MEMBRANE SUBUNIT"/>
    <property type="match status" value="1"/>
</dbReference>
<dbReference type="OrthoDB" id="9786495at2"/>
<keyword evidence="2 7" id="KW-0813">Transport</keyword>
<feature type="transmembrane region" description="Helical" evidence="7">
    <location>
        <begin position="218"/>
        <end position="236"/>
    </location>
</feature>
<dbReference type="Proteomes" id="UP000199555">
    <property type="component" value="Unassembled WGS sequence"/>
</dbReference>
<dbReference type="Gene3D" id="1.10.3720.10">
    <property type="entry name" value="MetI-like"/>
    <property type="match status" value="1"/>
</dbReference>
<feature type="transmembrane region" description="Helical" evidence="7">
    <location>
        <begin position="189"/>
        <end position="206"/>
    </location>
</feature>
<evidence type="ECO:0000256" key="5">
    <source>
        <dbReference type="ARBA" id="ARBA00022989"/>
    </source>
</evidence>
<dbReference type="STRING" id="525640.SAMN04487971_11359"/>
<dbReference type="RefSeq" id="WP_090756808.1">
    <property type="nucleotide sequence ID" value="NZ_FNGE01000013.1"/>
</dbReference>
<feature type="transmembrane region" description="Helical" evidence="7">
    <location>
        <begin position="120"/>
        <end position="141"/>
    </location>
</feature>
<keyword evidence="4 7" id="KW-0812">Transmembrane</keyword>
<feature type="transmembrane region" description="Helical" evidence="7">
    <location>
        <begin position="59"/>
        <end position="79"/>
    </location>
</feature>
<evidence type="ECO:0000256" key="1">
    <source>
        <dbReference type="ARBA" id="ARBA00004651"/>
    </source>
</evidence>
<feature type="domain" description="ABC transmembrane type-1" evidence="8">
    <location>
        <begin position="56"/>
        <end position="236"/>
    </location>
</feature>
<accession>A0A1G9L4H4</accession>
<dbReference type="AlphaFoldDB" id="A0A1G9L4H4"/>
<feature type="transmembrane region" description="Helical" evidence="7">
    <location>
        <begin position="91"/>
        <end position="114"/>
    </location>
</feature>
<dbReference type="PANTHER" id="PTHR30151:SF0">
    <property type="entry name" value="ABC TRANSPORTER PERMEASE PROTEIN MJ0413-RELATED"/>
    <property type="match status" value="1"/>
</dbReference>
<comment type="subcellular location">
    <subcellularLocation>
        <location evidence="1 7">Cell membrane</location>
        <topology evidence="1 7">Multi-pass membrane protein</topology>
    </subcellularLocation>
</comment>
<reference evidence="10" key="1">
    <citation type="submission" date="2016-10" db="EMBL/GenBank/DDBJ databases">
        <authorList>
            <person name="Varghese N."/>
            <person name="Submissions S."/>
        </authorList>
    </citation>
    <scope>NUCLEOTIDE SEQUENCE [LARGE SCALE GENOMIC DNA]</scope>
    <source>
        <strain evidence="10">CGMCC 1.7655</strain>
    </source>
</reference>
<name>A0A1G9L4H4_9RHOB</name>
<evidence type="ECO:0000259" key="8">
    <source>
        <dbReference type="PROSITE" id="PS50928"/>
    </source>
</evidence>
<dbReference type="InterPro" id="IPR035906">
    <property type="entry name" value="MetI-like_sf"/>
</dbReference>
<organism evidence="9 10">
    <name type="scientific">Paracoccus chinensis</name>
    <dbReference type="NCBI Taxonomy" id="525640"/>
    <lineage>
        <taxon>Bacteria</taxon>
        <taxon>Pseudomonadati</taxon>
        <taxon>Pseudomonadota</taxon>
        <taxon>Alphaproteobacteria</taxon>
        <taxon>Rhodobacterales</taxon>
        <taxon>Paracoccaceae</taxon>
        <taxon>Paracoccus</taxon>
    </lineage>
</organism>
<keyword evidence="10" id="KW-1185">Reference proteome</keyword>
<evidence type="ECO:0000313" key="10">
    <source>
        <dbReference type="Proteomes" id="UP000199555"/>
    </source>
</evidence>
<dbReference type="EMBL" id="FNGE01000013">
    <property type="protein sequence ID" value="SDL56880.1"/>
    <property type="molecule type" value="Genomic_DNA"/>
</dbReference>
<dbReference type="GO" id="GO:0055085">
    <property type="term" value="P:transmembrane transport"/>
    <property type="evidence" value="ECO:0007669"/>
    <property type="project" value="InterPro"/>
</dbReference>
<evidence type="ECO:0000256" key="7">
    <source>
        <dbReference type="RuleBase" id="RU363032"/>
    </source>
</evidence>
<proteinExistence type="inferred from homology"/>
<dbReference type="PROSITE" id="PS50928">
    <property type="entry name" value="ABC_TM1"/>
    <property type="match status" value="1"/>
</dbReference>
<evidence type="ECO:0000313" key="9">
    <source>
        <dbReference type="EMBL" id="SDL56880.1"/>
    </source>
</evidence>
<dbReference type="InterPro" id="IPR000515">
    <property type="entry name" value="MetI-like"/>
</dbReference>
<evidence type="ECO:0000256" key="2">
    <source>
        <dbReference type="ARBA" id="ARBA00022448"/>
    </source>
</evidence>
<dbReference type="SUPFAM" id="SSF161098">
    <property type="entry name" value="MetI-like"/>
    <property type="match status" value="1"/>
</dbReference>
<sequence length="250" mass="27260">MTMFGYRIPMMASLIVWALVWEIVGRLDIIFLIPPMTAIIAAGFDLVQTNSWQNATLVTIRSFVIGMALAIGIGVPLGVMMGRVKIIDNIFGLWVNIFVSAPLSALVPVLMILFGMGEATIVVTVFLFAVWIIVLDARAGVMQVPSSLVEMARSYGASQATIMRKIILVSALPEILAGIRIGVIRGVKGVVIGQILVAVIGYGELFELYSRSFDMERFWALTLVLFAAAMVLSAIVENAEKRIEYYAGAR</sequence>
<evidence type="ECO:0000256" key="4">
    <source>
        <dbReference type="ARBA" id="ARBA00022692"/>
    </source>
</evidence>
<evidence type="ECO:0000256" key="6">
    <source>
        <dbReference type="ARBA" id="ARBA00023136"/>
    </source>
</evidence>
<dbReference type="CDD" id="cd06261">
    <property type="entry name" value="TM_PBP2"/>
    <property type="match status" value="1"/>
</dbReference>
<keyword evidence="5 7" id="KW-1133">Transmembrane helix</keyword>
<comment type="similarity">
    <text evidence="7">Belongs to the binding-protein-dependent transport system permease family.</text>
</comment>
<keyword evidence="3" id="KW-1003">Cell membrane</keyword>
<dbReference type="Pfam" id="PF00528">
    <property type="entry name" value="BPD_transp_1"/>
    <property type="match status" value="1"/>
</dbReference>